<dbReference type="AlphaFoldDB" id="A0AB72Z4F0"/>
<gene>
    <name evidence="1" type="ORF">HMPREF9003_1318</name>
</gene>
<dbReference type="EMBL" id="AEHJ01000004">
    <property type="protein sequence ID" value="EFO78763.1"/>
    <property type="molecule type" value="Genomic_DNA"/>
</dbReference>
<organism evidence="1 2">
    <name type="scientific">Bifidobacterium dentium JCVIHMP022</name>
    <dbReference type="NCBI Taxonomy" id="553191"/>
    <lineage>
        <taxon>Bacteria</taxon>
        <taxon>Bacillati</taxon>
        <taxon>Actinomycetota</taxon>
        <taxon>Actinomycetes</taxon>
        <taxon>Bifidobacteriales</taxon>
        <taxon>Bifidobacteriaceae</taxon>
        <taxon>Bifidobacterium</taxon>
    </lineage>
</organism>
<sequence length="42" mass="4705">MLETYPTFTSTLATVFRHADMMWTAAQRRKNKAFGGTSDAPP</sequence>
<dbReference type="Proteomes" id="UP000003457">
    <property type="component" value="Unassembled WGS sequence"/>
</dbReference>
<protein>
    <submittedName>
        <fullName evidence="1">Uncharacterized protein</fullName>
    </submittedName>
</protein>
<name>A0AB72Z4F0_9BIFI</name>
<reference evidence="1 2" key="1">
    <citation type="submission" date="2010-10" db="EMBL/GenBank/DDBJ databases">
        <authorList>
            <person name="Durkin A.S."/>
            <person name="Madupu R."/>
            <person name="Torralba M."/>
            <person name="Gillis M."/>
            <person name="Methe B."/>
            <person name="Sutton G."/>
            <person name="Nelson K.E."/>
        </authorList>
    </citation>
    <scope>NUCLEOTIDE SEQUENCE [LARGE SCALE GENOMIC DNA]</scope>
    <source>
        <strain evidence="1 2">JCVIHMP022</strain>
    </source>
</reference>
<comment type="caution">
    <text evidence="1">The sequence shown here is derived from an EMBL/GenBank/DDBJ whole genome shotgun (WGS) entry which is preliminary data.</text>
</comment>
<evidence type="ECO:0000313" key="2">
    <source>
        <dbReference type="Proteomes" id="UP000003457"/>
    </source>
</evidence>
<accession>A0AB72Z4F0</accession>
<proteinExistence type="predicted"/>
<evidence type="ECO:0000313" key="1">
    <source>
        <dbReference type="EMBL" id="EFO78763.1"/>
    </source>
</evidence>